<comment type="subcellular location">
    <subcellularLocation>
        <location evidence="1">Membrane</location>
        <topology evidence="1">Multi-pass membrane protein</topology>
    </subcellularLocation>
</comment>
<evidence type="ECO:0000256" key="4">
    <source>
        <dbReference type="ARBA" id="ARBA00023136"/>
    </source>
</evidence>
<dbReference type="InterPro" id="IPR030184">
    <property type="entry name" value="WAT1-related"/>
</dbReference>
<dbReference type="GO" id="GO:0016020">
    <property type="term" value="C:membrane"/>
    <property type="evidence" value="ECO:0007669"/>
    <property type="project" value="InterPro"/>
</dbReference>
<comment type="caution">
    <text evidence="7">The sequence shown here is derived from an EMBL/GenBank/DDBJ whole genome shotgun (WGS) entry which is preliminary data.</text>
</comment>
<feature type="transmembrane region" description="Helical" evidence="6">
    <location>
        <begin position="6"/>
        <end position="26"/>
    </location>
</feature>
<feature type="transmembrane region" description="Helical" evidence="6">
    <location>
        <begin position="255"/>
        <end position="276"/>
    </location>
</feature>
<sequence length="334" mass="35743">MAGSCCYSVILPFAAMLALGCIYVGSNTFFKAASDNGLSYYVFVVYSHGLAALLLVFTPFIFGSAIYLILLFRGVSYSSPTLAAATTNLVPAFAFILAIIFRMETVKLRSSRCWARIIGTIVSISGALVVTLYKGPVIVLTKCLSTCSNNPLGTTESKWVRGGLLLTAAYMLLPFALVLQAQILEEYPSELVFVFFNNLFITLVSGVIGLVLEPNLDAWRLSPDVALAAILYTGTVGAVLSSAGYAWIIHLKGPLYVAMFSPMNIAIAVGMGFIFLGDTLHIGSVVGAIVMCMGFYAVLWGKADNEKGENCKGSLEAPSSHKTPFLQGSNIEDV</sequence>
<evidence type="ECO:0000256" key="1">
    <source>
        <dbReference type="ARBA" id="ARBA00004141"/>
    </source>
</evidence>
<evidence type="ECO:0000256" key="3">
    <source>
        <dbReference type="ARBA" id="ARBA00022989"/>
    </source>
</evidence>
<gene>
    <name evidence="7" type="ORF">RJ641_022747</name>
</gene>
<dbReference type="EMBL" id="JBAMMX010000027">
    <property type="protein sequence ID" value="KAK6913146.1"/>
    <property type="molecule type" value="Genomic_DNA"/>
</dbReference>
<dbReference type="SUPFAM" id="SSF103481">
    <property type="entry name" value="Multidrug resistance efflux transporter EmrE"/>
    <property type="match status" value="2"/>
</dbReference>
<feature type="transmembrane region" description="Helical" evidence="6">
    <location>
        <begin position="225"/>
        <end position="248"/>
    </location>
</feature>
<evidence type="ECO:0000256" key="2">
    <source>
        <dbReference type="ARBA" id="ARBA00022692"/>
    </source>
</evidence>
<keyword evidence="3 6" id="KW-1133">Transmembrane helix</keyword>
<feature type="transmembrane region" description="Helical" evidence="6">
    <location>
        <begin position="82"/>
        <end position="101"/>
    </location>
</feature>
<keyword evidence="2 6" id="KW-0812">Transmembrane</keyword>
<reference evidence="7 8" key="1">
    <citation type="submission" date="2023-12" db="EMBL/GenBank/DDBJ databases">
        <title>A high-quality genome assembly for Dillenia turbinata (Dilleniales).</title>
        <authorList>
            <person name="Chanderbali A."/>
        </authorList>
    </citation>
    <scope>NUCLEOTIDE SEQUENCE [LARGE SCALE GENOMIC DNA]</scope>
    <source>
        <strain evidence="7">LSX21</strain>
        <tissue evidence="7">Leaf</tissue>
    </source>
</reference>
<keyword evidence="4 6" id="KW-0472">Membrane</keyword>
<feature type="transmembrane region" description="Helical" evidence="6">
    <location>
        <begin position="113"/>
        <end position="133"/>
    </location>
</feature>
<dbReference type="GO" id="GO:0022857">
    <property type="term" value="F:transmembrane transporter activity"/>
    <property type="evidence" value="ECO:0007669"/>
    <property type="project" value="InterPro"/>
</dbReference>
<dbReference type="Proteomes" id="UP001370490">
    <property type="component" value="Unassembled WGS sequence"/>
</dbReference>
<evidence type="ECO:0000313" key="8">
    <source>
        <dbReference type="Proteomes" id="UP001370490"/>
    </source>
</evidence>
<evidence type="ECO:0000256" key="6">
    <source>
        <dbReference type="SAM" id="Phobius"/>
    </source>
</evidence>
<feature type="transmembrane region" description="Helical" evidence="6">
    <location>
        <begin position="191"/>
        <end position="213"/>
    </location>
</feature>
<protein>
    <recommendedName>
        <fullName evidence="9">WAT1-related protein</fullName>
    </recommendedName>
</protein>
<evidence type="ECO:0008006" key="9">
    <source>
        <dbReference type="Google" id="ProtNLM"/>
    </source>
</evidence>
<feature type="transmembrane region" description="Helical" evidence="6">
    <location>
        <begin position="159"/>
        <end position="179"/>
    </location>
</feature>
<feature type="region of interest" description="Disordered" evidence="5">
    <location>
        <begin position="313"/>
        <end position="334"/>
    </location>
</feature>
<dbReference type="InterPro" id="IPR037185">
    <property type="entry name" value="EmrE-like"/>
</dbReference>
<name>A0AAN8UJX5_9MAGN</name>
<feature type="transmembrane region" description="Helical" evidence="6">
    <location>
        <begin position="38"/>
        <end position="70"/>
    </location>
</feature>
<organism evidence="7 8">
    <name type="scientific">Dillenia turbinata</name>
    <dbReference type="NCBI Taxonomy" id="194707"/>
    <lineage>
        <taxon>Eukaryota</taxon>
        <taxon>Viridiplantae</taxon>
        <taxon>Streptophyta</taxon>
        <taxon>Embryophyta</taxon>
        <taxon>Tracheophyta</taxon>
        <taxon>Spermatophyta</taxon>
        <taxon>Magnoliopsida</taxon>
        <taxon>eudicotyledons</taxon>
        <taxon>Gunneridae</taxon>
        <taxon>Pentapetalae</taxon>
        <taxon>Dilleniales</taxon>
        <taxon>Dilleniaceae</taxon>
        <taxon>Dillenia</taxon>
    </lineage>
</organism>
<feature type="compositionally biased region" description="Polar residues" evidence="5">
    <location>
        <begin position="320"/>
        <end position="334"/>
    </location>
</feature>
<proteinExistence type="predicted"/>
<accession>A0AAN8UJX5</accession>
<dbReference type="PANTHER" id="PTHR31218">
    <property type="entry name" value="WAT1-RELATED PROTEIN"/>
    <property type="match status" value="1"/>
</dbReference>
<evidence type="ECO:0000313" key="7">
    <source>
        <dbReference type="EMBL" id="KAK6913146.1"/>
    </source>
</evidence>
<dbReference type="AlphaFoldDB" id="A0AAN8UJX5"/>
<keyword evidence="8" id="KW-1185">Reference proteome</keyword>
<feature type="transmembrane region" description="Helical" evidence="6">
    <location>
        <begin position="282"/>
        <end position="300"/>
    </location>
</feature>
<evidence type="ECO:0000256" key="5">
    <source>
        <dbReference type="SAM" id="MobiDB-lite"/>
    </source>
</evidence>